<organism evidence="5">
    <name type="scientific">uncultured Desulfobacterium sp</name>
    <dbReference type="NCBI Taxonomy" id="201089"/>
    <lineage>
        <taxon>Bacteria</taxon>
        <taxon>Pseudomonadati</taxon>
        <taxon>Thermodesulfobacteriota</taxon>
        <taxon>Desulfobacteria</taxon>
        <taxon>Desulfobacterales</taxon>
        <taxon>Desulfobacteriaceae</taxon>
        <taxon>Desulfobacterium</taxon>
        <taxon>environmental samples</taxon>
    </lineage>
</organism>
<dbReference type="AlphaFoldDB" id="A0A445MZZ2"/>
<dbReference type="PANTHER" id="PTHR11049">
    <property type="entry name" value="ACYL COENZYME A THIOESTER HYDROLASE"/>
    <property type="match status" value="1"/>
</dbReference>
<gene>
    <name evidence="5" type="ORF">PITCH_A420031</name>
</gene>
<dbReference type="CDD" id="cd03442">
    <property type="entry name" value="BFIT_BACH"/>
    <property type="match status" value="1"/>
</dbReference>
<name>A0A445MZZ2_9BACT</name>
<dbReference type="GO" id="GO:0005737">
    <property type="term" value="C:cytoplasm"/>
    <property type="evidence" value="ECO:0007669"/>
    <property type="project" value="TreeGrafter"/>
</dbReference>
<dbReference type="GO" id="GO:0006637">
    <property type="term" value="P:acyl-CoA metabolic process"/>
    <property type="evidence" value="ECO:0007669"/>
    <property type="project" value="TreeGrafter"/>
</dbReference>
<feature type="domain" description="HotDog ACOT-type" evidence="4">
    <location>
        <begin position="7"/>
        <end position="119"/>
    </location>
</feature>
<evidence type="ECO:0000259" key="4">
    <source>
        <dbReference type="PROSITE" id="PS51770"/>
    </source>
</evidence>
<dbReference type="Pfam" id="PF03061">
    <property type="entry name" value="4HBT"/>
    <property type="match status" value="1"/>
</dbReference>
<dbReference type="PROSITE" id="PS51770">
    <property type="entry name" value="HOTDOG_ACOT"/>
    <property type="match status" value="1"/>
</dbReference>
<dbReference type="GO" id="GO:0052816">
    <property type="term" value="F:long-chain fatty acyl-CoA hydrolase activity"/>
    <property type="evidence" value="ECO:0007669"/>
    <property type="project" value="TreeGrafter"/>
</dbReference>
<evidence type="ECO:0000313" key="5">
    <source>
        <dbReference type="EMBL" id="SPD75070.1"/>
    </source>
</evidence>
<keyword evidence="2 3" id="KW-0378">Hydrolase</keyword>
<dbReference type="EMBL" id="OJIN01000184">
    <property type="protein sequence ID" value="SPD75070.1"/>
    <property type="molecule type" value="Genomic_DNA"/>
</dbReference>
<dbReference type="InterPro" id="IPR040170">
    <property type="entry name" value="Cytosol_ACT"/>
</dbReference>
<comment type="similarity">
    <text evidence="1">Belongs to the acyl coenzyme A hydrolase family.</text>
</comment>
<dbReference type="InterPro" id="IPR033120">
    <property type="entry name" value="HOTDOG_ACOT"/>
</dbReference>
<evidence type="ECO:0000256" key="1">
    <source>
        <dbReference type="ARBA" id="ARBA00010458"/>
    </source>
</evidence>
<proteinExistence type="inferred from homology"/>
<evidence type="ECO:0000256" key="3">
    <source>
        <dbReference type="PROSITE-ProRule" id="PRU01106"/>
    </source>
</evidence>
<reference evidence="5" key="1">
    <citation type="submission" date="2018-01" db="EMBL/GenBank/DDBJ databases">
        <authorList>
            <person name="Regsiter A."/>
            <person name="William W."/>
        </authorList>
    </citation>
    <scope>NUCLEOTIDE SEQUENCE</scope>
    <source>
        <strain evidence="5">TRIP AH-1</strain>
    </source>
</reference>
<dbReference type="InterPro" id="IPR006683">
    <property type="entry name" value="Thioestr_dom"/>
</dbReference>
<evidence type="ECO:0000256" key="2">
    <source>
        <dbReference type="ARBA" id="ARBA00022801"/>
    </source>
</evidence>
<dbReference type="InterPro" id="IPR029069">
    <property type="entry name" value="HotDog_dom_sf"/>
</dbReference>
<dbReference type="SUPFAM" id="SSF54637">
    <property type="entry name" value="Thioesterase/thiol ester dehydrase-isomerase"/>
    <property type="match status" value="1"/>
</dbReference>
<protein>
    <submittedName>
        <fullName evidence="5">Uncharacterized acyl-CoA thioester hydrolase CT_535</fullName>
    </submittedName>
</protein>
<sequence>MEGKRIEDSNIVMTHVMLPQDTNPAGNVHGGVVMKHIDNAAVTVAIRHTRSNCVTASIDRLDFYNPVYLGNILILKSRLNFVGKTSMEVGVRIESEDPYSGVVRHTASAYLTIVALDEKGRPKEVPPLILETEDEIRRHNAAMARRKMRVEERMKEEKKKRIFEGFKKKT</sequence>
<accession>A0A445MZZ2</accession>
<dbReference type="Gene3D" id="3.10.129.10">
    <property type="entry name" value="Hotdog Thioesterase"/>
    <property type="match status" value="1"/>
</dbReference>